<protein>
    <submittedName>
        <fullName evidence="1">Uncharacterized protein</fullName>
    </submittedName>
</protein>
<sequence>MKKLFDWLSLQPDRIPKLLLQALVETHEYYVLLNERIKQQDNFY</sequence>
<reference evidence="2" key="1">
    <citation type="submission" date="2018-05" db="EMBL/GenBank/DDBJ databases">
        <authorList>
            <person name="Cea G.-C."/>
            <person name="William W."/>
        </authorList>
    </citation>
    <scope>NUCLEOTIDE SEQUENCE [LARGE SCALE GENOMIC DNA]</scope>
    <source>
        <strain evidence="2">DB21MT 5</strain>
    </source>
</reference>
<organism evidence="1 2">
    <name type="scientific">Moritella yayanosii</name>
    <dbReference type="NCBI Taxonomy" id="69539"/>
    <lineage>
        <taxon>Bacteria</taxon>
        <taxon>Pseudomonadati</taxon>
        <taxon>Pseudomonadota</taxon>
        <taxon>Gammaproteobacteria</taxon>
        <taxon>Alteromonadales</taxon>
        <taxon>Moritellaceae</taxon>
        <taxon>Moritella</taxon>
    </lineage>
</organism>
<dbReference type="AlphaFoldDB" id="A0A330LRN3"/>
<name>A0A330LRN3_9GAMM</name>
<dbReference type="KEGG" id="mya:MORIYA_3024"/>
<proteinExistence type="predicted"/>
<gene>
    <name evidence="1" type="ORF">MORIYA_3024</name>
</gene>
<evidence type="ECO:0000313" key="1">
    <source>
        <dbReference type="EMBL" id="SQD79480.1"/>
    </source>
</evidence>
<evidence type="ECO:0000313" key="2">
    <source>
        <dbReference type="Proteomes" id="UP000250163"/>
    </source>
</evidence>
<dbReference type="Proteomes" id="UP000250163">
    <property type="component" value="Chromosome MORIYA"/>
</dbReference>
<dbReference type="EMBL" id="LS483250">
    <property type="protein sequence ID" value="SQD79480.1"/>
    <property type="molecule type" value="Genomic_DNA"/>
</dbReference>
<keyword evidence="2" id="KW-1185">Reference proteome</keyword>
<accession>A0A330LRN3</accession>